<name>A0A644U846_9ZZZZ</name>
<dbReference type="Pfam" id="PF10925">
    <property type="entry name" value="DUF2680"/>
    <property type="match status" value="1"/>
</dbReference>
<proteinExistence type="predicted"/>
<evidence type="ECO:0008006" key="3">
    <source>
        <dbReference type="Google" id="ProtNLM"/>
    </source>
</evidence>
<accession>A0A644U846</accession>
<evidence type="ECO:0000256" key="1">
    <source>
        <dbReference type="SAM" id="Coils"/>
    </source>
</evidence>
<comment type="caution">
    <text evidence="2">The sequence shown here is derived from an EMBL/GenBank/DDBJ whole genome shotgun (WGS) entry which is preliminary data.</text>
</comment>
<protein>
    <recommendedName>
        <fullName evidence="3">DUF2680 domain-containing protein</fullName>
    </recommendedName>
</protein>
<reference evidence="2" key="1">
    <citation type="submission" date="2019-08" db="EMBL/GenBank/DDBJ databases">
        <authorList>
            <person name="Kucharzyk K."/>
            <person name="Murdoch R.W."/>
            <person name="Higgins S."/>
            <person name="Loffler F."/>
        </authorList>
    </citation>
    <scope>NUCLEOTIDE SEQUENCE</scope>
</reference>
<dbReference type="EMBL" id="VSSQ01000084">
    <property type="protein sequence ID" value="MPL74982.1"/>
    <property type="molecule type" value="Genomic_DNA"/>
</dbReference>
<gene>
    <name evidence="2" type="ORF">SDC9_20801</name>
</gene>
<dbReference type="InterPro" id="IPR024485">
    <property type="entry name" value="DUF2680"/>
</dbReference>
<dbReference type="AlphaFoldDB" id="A0A644U846"/>
<evidence type="ECO:0000313" key="2">
    <source>
        <dbReference type="EMBL" id="MPL74982.1"/>
    </source>
</evidence>
<sequence>MKGKRFLLILISVFILAMVAVPTYAAVNDQQKAEIEALNKQIVDLQKQIVDKYVEAGEITKQQADLTKSNIDQAEQYRQQFTQQNGSVAPVPGYGPGSGYGRGYCGGWGANAGGYYGGRW</sequence>
<keyword evidence="1" id="KW-0175">Coiled coil</keyword>
<organism evidence="2">
    <name type="scientific">bioreactor metagenome</name>
    <dbReference type="NCBI Taxonomy" id="1076179"/>
    <lineage>
        <taxon>unclassified sequences</taxon>
        <taxon>metagenomes</taxon>
        <taxon>ecological metagenomes</taxon>
    </lineage>
</organism>
<feature type="coiled-coil region" evidence="1">
    <location>
        <begin position="28"/>
        <end position="55"/>
    </location>
</feature>